<feature type="domain" description="Pinin/SDK/MemA protein" evidence="10">
    <location>
        <begin position="104"/>
        <end position="203"/>
    </location>
</feature>
<accession>A0A1Y2G0H9</accession>
<dbReference type="GO" id="GO:0006397">
    <property type="term" value="P:mRNA processing"/>
    <property type="evidence" value="ECO:0007669"/>
    <property type="project" value="UniProtKB-KW"/>
</dbReference>
<keyword evidence="8" id="KW-0175">Coiled coil</keyword>
<evidence type="ECO:0000256" key="2">
    <source>
        <dbReference type="ARBA" id="ARBA00010386"/>
    </source>
</evidence>
<dbReference type="PANTHER" id="PTHR12707">
    <property type="entry name" value="PINN"/>
    <property type="match status" value="1"/>
</dbReference>
<proteinExistence type="inferred from homology"/>
<evidence type="ECO:0000256" key="4">
    <source>
        <dbReference type="ARBA" id="ARBA00023015"/>
    </source>
</evidence>
<dbReference type="PANTHER" id="PTHR12707:SF0">
    <property type="entry name" value="PININ"/>
    <property type="match status" value="1"/>
</dbReference>
<organism evidence="11 12">
    <name type="scientific">Leucosporidium creatinivorum</name>
    <dbReference type="NCBI Taxonomy" id="106004"/>
    <lineage>
        <taxon>Eukaryota</taxon>
        <taxon>Fungi</taxon>
        <taxon>Dikarya</taxon>
        <taxon>Basidiomycota</taxon>
        <taxon>Pucciniomycotina</taxon>
        <taxon>Microbotryomycetes</taxon>
        <taxon>Leucosporidiales</taxon>
        <taxon>Leucosporidium</taxon>
    </lineage>
</organism>
<sequence length="382" mass="41981">MAEVATASASPPPPPPVAAPMDTETASASPARQASPPPADSPAPEAPAAEAAPTDEATPIAVDGEGSPAPAAAPVEEDKPAEPTAEELEAQALKKRKLAVVADESKKRGRRMFGLLQSTLKQAKTAGENVSGAAQKRRELEERLANKLKDEKEEMERKGRSEREMKELKLQVVKKEEEIGRTEAIYRVRHTTKLQLANFLCTSFTMPPPPPSTDGISVPFAPRLPHGQRVAPGAPKPIYYRPYRLLAAQEDQIEDQIAAVKKAIRKEEEDWKAAKGEKFDELDLAKRKRDEQVEEVERAEREERQKRRREAEEREEKERERRGSGAEMVDRSRAEVVNGADEADVAMATEAVPVDKEEAEANGVDAGKADDKMDGGEEDLEY</sequence>
<evidence type="ECO:0000256" key="1">
    <source>
        <dbReference type="ARBA" id="ARBA00004123"/>
    </source>
</evidence>
<evidence type="ECO:0000256" key="6">
    <source>
        <dbReference type="ARBA" id="ARBA00023187"/>
    </source>
</evidence>
<dbReference type="EMBL" id="MCGR01000004">
    <property type="protein sequence ID" value="ORY90152.1"/>
    <property type="molecule type" value="Genomic_DNA"/>
</dbReference>
<dbReference type="Pfam" id="PF04696">
    <property type="entry name" value="Pinin_SDK_memA"/>
    <property type="match status" value="1"/>
</dbReference>
<dbReference type="GO" id="GO:0071013">
    <property type="term" value="C:catalytic step 2 spliceosome"/>
    <property type="evidence" value="ECO:0007669"/>
    <property type="project" value="TreeGrafter"/>
</dbReference>
<dbReference type="Proteomes" id="UP000193467">
    <property type="component" value="Unassembled WGS sequence"/>
</dbReference>
<evidence type="ECO:0000256" key="9">
    <source>
        <dbReference type="SAM" id="MobiDB-lite"/>
    </source>
</evidence>
<comment type="subcellular location">
    <subcellularLocation>
        <location evidence="1">Nucleus</location>
    </subcellularLocation>
</comment>
<evidence type="ECO:0000256" key="5">
    <source>
        <dbReference type="ARBA" id="ARBA00023163"/>
    </source>
</evidence>
<dbReference type="OrthoDB" id="330772at2759"/>
<comment type="caution">
    <text evidence="11">The sequence shown here is derived from an EMBL/GenBank/DDBJ whole genome shotgun (WGS) entry which is preliminary data.</text>
</comment>
<evidence type="ECO:0000256" key="8">
    <source>
        <dbReference type="SAM" id="Coils"/>
    </source>
</evidence>
<feature type="region of interest" description="Disordered" evidence="9">
    <location>
        <begin position="1"/>
        <end position="86"/>
    </location>
</feature>
<dbReference type="InterPro" id="IPR006786">
    <property type="entry name" value="Pinin_SDK_MemA"/>
</dbReference>
<keyword evidence="7" id="KW-0539">Nucleus</keyword>
<comment type="similarity">
    <text evidence="2">Belongs to the pinin family.</text>
</comment>
<evidence type="ECO:0000256" key="3">
    <source>
        <dbReference type="ARBA" id="ARBA00022664"/>
    </source>
</evidence>
<feature type="compositionally biased region" description="Low complexity" evidence="9">
    <location>
        <begin position="25"/>
        <end position="34"/>
    </location>
</feature>
<dbReference type="InterPro" id="IPR039853">
    <property type="entry name" value="Pinin"/>
</dbReference>
<feature type="compositionally biased region" description="Basic and acidic residues" evidence="9">
    <location>
        <begin position="270"/>
        <end position="334"/>
    </location>
</feature>
<keyword evidence="5" id="KW-0804">Transcription</keyword>
<feature type="region of interest" description="Disordered" evidence="9">
    <location>
        <begin position="270"/>
        <end position="382"/>
    </location>
</feature>
<keyword evidence="4" id="KW-0805">Transcription regulation</keyword>
<reference evidence="11 12" key="1">
    <citation type="submission" date="2016-07" db="EMBL/GenBank/DDBJ databases">
        <title>Pervasive Adenine N6-methylation of Active Genes in Fungi.</title>
        <authorList>
            <consortium name="DOE Joint Genome Institute"/>
            <person name="Mondo S.J."/>
            <person name="Dannebaum R.O."/>
            <person name="Kuo R.C."/>
            <person name="Labutti K."/>
            <person name="Haridas S."/>
            <person name="Kuo A."/>
            <person name="Salamov A."/>
            <person name="Ahrendt S.R."/>
            <person name="Lipzen A."/>
            <person name="Sullivan W."/>
            <person name="Andreopoulos W.B."/>
            <person name="Clum A."/>
            <person name="Lindquist E."/>
            <person name="Daum C."/>
            <person name="Ramamoorthy G.K."/>
            <person name="Gryganskyi A."/>
            <person name="Culley D."/>
            <person name="Magnuson J.K."/>
            <person name="James T.Y."/>
            <person name="O'Malley M.A."/>
            <person name="Stajich J.E."/>
            <person name="Spatafora J.W."/>
            <person name="Visel A."/>
            <person name="Grigoriev I.V."/>
        </authorList>
    </citation>
    <scope>NUCLEOTIDE SEQUENCE [LARGE SCALE GENOMIC DNA]</scope>
    <source>
        <strain evidence="11 12">62-1032</strain>
    </source>
</reference>
<evidence type="ECO:0000313" key="11">
    <source>
        <dbReference type="EMBL" id="ORY90152.1"/>
    </source>
</evidence>
<protein>
    <recommendedName>
        <fullName evidence="10">Pinin/SDK/MemA protein domain-containing protein</fullName>
    </recommendedName>
</protein>
<keyword evidence="12" id="KW-1185">Reference proteome</keyword>
<dbReference type="STRING" id="106004.A0A1Y2G0H9"/>
<dbReference type="GO" id="GO:0008380">
    <property type="term" value="P:RNA splicing"/>
    <property type="evidence" value="ECO:0007669"/>
    <property type="project" value="UniProtKB-KW"/>
</dbReference>
<name>A0A1Y2G0H9_9BASI</name>
<feature type="compositionally biased region" description="Pro residues" evidence="9">
    <location>
        <begin position="35"/>
        <end position="45"/>
    </location>
</feature>
<dbReference type="InParanoid" id="A0A1Y2G0H9"/>
<feature type="coiled-coil region" evidence="8">
    <location>
        <begin position="123"/>
        <end position="185"/>
    </location>
</feature>
<evidence type="ECO:0000256" key="7">
    <source>
        <dbReference type="ARBA" id="ARBA00023242"/>
    </source>
</evidence>
<keyword evidence="6" id="KW-0508">mRNA splicing</keyword>
<evidence type="ECO:0000259" key="10">
    <source>
        <dbReference type="Pfam" id="PF04696"/>
    </source>
</evidence>
<dbReference type="AlphaFoldDB" id="A0A1Y2G0H9"/>
<feature type="compositionally biased region" description="Low complexity" evidence="9">
    <location>
        <begin position="46"/>
        <end position="59"/>
    </location>
</feature>
<evidence type="ECO:0000313" key="12">
    <source>
        <dbReference type="Proteomes" id="UP000193467"/>
    </source>
</evidence>
<keyword evidence="3" id="KW-0507">mRNA processing</keyword>
<gene>
    <name evidence="11" type="ORF">BCR35DRAFT_299707</name>
</gene>